<dbReference type="PANTHER" id="PTHR30575">
    <property type="entry name" value="PEPTIDASE M20"/>
    <property type="match status" value="1"/>
</dbReference>
<reference evidence="4" key="1">
    <citation type="submission" date="2016-10" db="EMBL/GenBank/DDBJ databases">
        <authorList>
            <person name="Varghese N."/>
            <person name="Submissions S."/>
        </authorList>
    </citation>
    <scope>NUCLEOTIDE SEQUENCE [LARGE SCALE GENOMIC DNA]</scope>
    <source>
        <strain evidence="4">CGMCC 4.3530</strain>
    </source>
</reference>
<dbReference type="InterPro" id="IPR036264">
    <property type="entry name" value="Bact_exopeptidase_dim_dom"/>
</dbReference>
<dbReference type="PIRSF" id="PIRSF037226">
    <property type="entry name" value="Amidohydrolase_ACY1L2_prd"/>
    <property type="match status" value="1"/>
</dbReference>
<dbReference type="RefSeq" id="WP_093270245.1">
    <property type="nucleotide sequence ID" value="NZ_FNOK01000028.1"/>
</dbReference>
<evidence type="ECO:0000313" key="3">
    <source>
        <dbReference type="EMBL" id="SDY50978.1"/>
    </source>
</evidence>
<organism evidence="3 4">
    <name type="scientific">Saccharopolyspora shandongensis</name>
    <dbReference type="NCBI Taxonomy" id="418495"/>
    <lineage>
        <taxon>Bacteria</taxon>
        <taxon>Bacillati</taxon>
        <taxon>Actinomycetota</taxon>
        <taxon>Actinomycetes</taxon>
        <taxon>Pseudonocardiales</taxon>
        <taxon>Pseudonocardiaceae</taxon>
        <taxon>Saccharopolyspora</taxon>
    </lineage>
</organism>
<evidence type="ECO:0000313" key="4">
    <source>
        <dbReference type="Proteomes" id="UP000199529"/>
    </source>
</evidence>
<dbReference type="STRING" id="418495.SAMN05216215_102826"/>
<dbReference type="Gene3D" id="3.40.630.10">
    <property type="entry name" value="Zn peptidases"/>
    <property type="match status" value="1"/>
</dbReference>
<dbReference type="InterPro" id="IPR011650">
    <property type="entry name" value="Peptidase_M20_dimer"/>
</dbReference>
<feature type="domain" description="Peptidase M20 dimerisation" evidence="2">
    <location>
        <begin position="174"/>
        <end position="267"/>
    </location>
</feature>
<dbReference type="GO" id="GO:0071713">
    <property type="term" value="F:para-aminobenzoyl-glutamate hydrolase activity"/>
    <property type="evidence" value="ECO:0007669"/>
    <property type="project" value="TreeGrafter"/>
</dbReference>
<evidence type="ECO:0000256" key="1">
    <source>
        <dbReference type="PIRNR" id="PIRNR037226"/>
    </source>
</evidence>
<protein>
    <recommendedName>
        <fullName evidence="1">Peptidase M20 domain-containing protein 2</fullName>
    </recommendedName>
</protein>
<dbReference type="SUPFAM" id="SSF55031">
    <property type="entry name" value="Bacterial exopeptidase dimerisation domain"/>
    <property type="match status" value="1"/>
</dbReference>
<keyword evidence="3" id="KW-0378">Hydrolase</keyword>
<dbReference type="InterPro" id="IPR017144">
    <property type="entry name" value="Xaa-Arg_dipeptidase"/>
</dbReference>
<dbReference type="GO" id="GO:0046657">
    <property type="term" value="P:folic acid catabolic process"/>
    <property type="evidence" value="ECO:0007669"/>
    <property type="project" value="TreeGrafter"/>
</dbReference>
<dbReference type="InterPro" id="IPR002933">
    <property type="entry name" value="Peptidase_M20"/>
</dbReference>
<dbReference type="GO" id="GO:0016805">
    <property type="term" value="F:dipeptidase activity"/>
    <property type="evidence" value="ECO:0007669"/>
    <property type="project" value="InterPro"/>
</dbReference>
<dbReference type="GO" id="GO:0005737">
    <property type="term" value="C:cytoplasm"/>
    <property type="evidence" value="ECO:0007669"/>
    <property type="project" value="TreeGrafter"/>
</dbReference>
<proteinExistence type="inferred from homology"/>
<dbReference type="InterPro" id="IPR017439">
    <property type="entry name" value="Amidohydrolase"/>
</dbReference>
<gene>
    <name evidence="3" type="ORF">SAMN05216215_102826</name>
</gene>
<evidence type="ECO:0000259" key="2">
    <source>
        <dbReference type="Pfam" id="PF07687"/>
    </source>
</evidence>
<dbReference type="PANTHER" id="PTHR30575:SF0">
    <property type="entry name" value="XAA-ARG DIPEPTIDASE"/>
    <property type="match status" value="1"/>
</dbReference>
<dbReference type="Pfam" id="PF01546">
    <property type="entry name" value="Peptidase_M20"/>
    <property type="match status" value="1"/>
</dbReference>
<dbReference type="Proteomes" id="UP000199529">
    <property type="component" value="Unassembled WGS sequence"/>
</dbReference>
<dbReference type="Pfam" id="PF07687">
    <property type="entry name" value="M20_dimer"/>
    <property type="match status" value="1"/>
</dbReference>
<dbReference type="OrthoDB" id="9781032at2"/>
<keyword evidence="4" id="KW-1185">Reference proteome</keyword>
<dbReference type="NCBIfam" id="TIGR01891">
    <property type="entry name" value="amidohydrolases"/>
    <property type="match status" value="1"/>
</dbReference>
<accession>A0A1H3KH86</accession>
<dbReference type="EMBL" id="FNOK01000028">
    <property type="protein sequence ID" value="SDY50978.1"/>
    <property type="molecule type" value="Genomic_DNA"/>
</dbReference>
<dbReference type="FunFam" id="3.30.70.360:FF:000004">
    <property type="entry name" value="Peptidase M20 domain-containing protein 2"/>
    <property type="match status" value="1"/>
</dbReference>
<dbReference type="SUPFAM" id="SSF53187">
    <property type="entry name" value="Zn-dependent exopeptidases"/>
    <property type="match status" value="1"/>
</dbReference>
<comment type="similarity">
    <text evidence="1">Belongs to the peptidase M20A family.</text>
</comment>
<dbReference type="InterPro" id="IPR052030">
    <property type="entry name" value="Peptidase_M20/M20A_hydrolases"/>
</dbReference>
<sequence length="391" mass="39908">MPDILAADEAKSRVRAAVEANRDAVIDVSRRIHADPEIGLQETRAARLLVDRIGATTGVEATLGLGSLPTAFRAEVGSGELVVTLCAEYDALPEIGHGCGHNIIAASAFGAFTALAPIADDLGITVRLLGTPAEENAGGKVTLLDEGAFDGTHAALMVHPGPEDSIEMNPYASGGIQIEFTGREAHASAAPHDGVNALDAMTIMLTAIGLARQQLEPSQQIHGIVQHGGAAPNVIPGSAGGVWMGRAATAEALERVIAVIRRCAEAGAHATGAAVTLTEGPFRYLDLRTDAGLNAAYAANLESVGRVAGVPMPRGGSTDMGNVSHRFPCIHPLIGLGDPVAVPHTPGFAALAGSEPGDRAAVDGATLLASTVVDAALDKALRTRLLTGSES</sequence>
<name>A0A1H3KH86_9PSEU</name>
<dbReference type="AlphaFoldDB" id="A0A1H3KH86"/>
<dbReference type="Gene3D" id="3.30.70.360">
    <property type="match status" value="1"/>
</dbReference>